<feature type="domain" description="Serine-threonine/tyrosine-protein kinase catalytic" evidence="6">
    <location>
        <begin position="78"/>
        <end position="132"/>
    </location>
</feature>
<dbReference type="AlphaFoldDB" id="A0A5N6M309"/>
<proteinExistence type="predicted"/>
<dbReference type="InterPro" id="IPR001245">
    <property type="entry name" value="Ser-Thr/Tyr_kinase_cat_dom"/>
</dbReference>
<dbReference type="Pfam" id="PF07714">
    <property type="entry name" value="PK_Tyr_Ser-Thr"/>
    <property type="match status" value="1"/>
</dbReference>
<comment type="caution">
    <text evidence="7">The sequence shown here is derived from an EMBL/GenBank/DDBJ whole genome shotgun (WGS) entry which is preliminary data.</text>
</comment>
<dbReference type="GO" id="GO:0016020">
    <property type="term" value="C:membrane"/>
    <property type="evidence" value="ECO:0007669"/>
    <property type="project" value="UniProtKB-SubCell"/>
</dbReference>
<evidence type="ECO:0000256" key="1">
    <source>
        <dbReference type="ARBA" id="ARBA00004167"/>
    </source>
</evidence>
<evidence type="ECO:0000256" key="5">
    <source>
        <dbReference type="ARBA" id="ARBA00023136"/>
    </source>
</evidence>
<dbReference type="PANTHER" id="PTHR47974">
    <property type="entry name" value="OS07G0415500 PROTEIN"/>
    <property type="match status" value="1"/>
</dbReference>
<comment type="subcellular location">
    <subcellularLocation>
        <location evidence="1">Membrane</location>
        <topology evidence="1">Single-pass membrane protein</topology>
    </subcellularLocation>
</comment>
<keyword evidence="5" id="KW-0472">Membrane</keyword>
<keyword evidence="2" id="KW-0812">Transmembrane</keyword>
<keyword evidence="4" id="KW-1133">Transmembrane helix</keyword>
<gene>
    <name evidence="7" type="ORF">E3N88_35991</name>
</gene>
<reference evidence="7 8" key="1">
    <citation type="submission" date="2019-05" db="EMBL/GenBank/DDBJ databases">
        <title>Mikania micrantha, genome provides insights into the molecular mechanism of rapid growth.</title>
        <authorList>
            <person name="Liu B."/>
        </authorList>
    </citation>
    <scope>NUCLEOTIDE SEQUENCE [LARGE SCALE GENOMIC DNA]</scope>
    <source>
        <strain evidence="7">NLD-2019</strain>
        <tissue evidence="7">Leaf</tissue>
    </source>
</reference>
<evidence type="ECO:0000256" key="2">
    <source>
        <dbReference type="ARBA" id="ARBA00022692"/>
    </source>
</evidence>
<dbReference type="GO" id="GO:0004672">
    <property type="term" value="F:protein kinase activity"/>
    <property type="evidence" value="ECO:0007669"/>
    <property type="project" value="InterPro"/>
</dbReference>
<dbReference type="Proteomes" id="UP000326396">
    <property type="component" value="Linkage Group LG7"/>
</dbReference>
<name>A0A5N6M309_9ASTR</name>
<accession>A0A5N6M309</accession>
<dbReference type="EMBL" id="SZYD01000017">
    <property type="protein sequence ID" value="KAD3068111.1"/>
    <property type="molecule type" value="Genomic_DNA"/>
</dbReference>
<evidence type="ECO:0000313" key="7">
    <source>
        <dbReference type="EMBL" id="KAD3068111.1"/>
    </source>
</evidence>
<keyword evidence="3" id="KW-0732">Signal</keyword>
<dbReference type="Gene3D" id="3.30.200.20">
    <property type="entry name" value="Phosphorylase Kinase, domain 1"/>
    <property type="match status" value="1"/>
</dbReference>
<organism evidence="7 8">
    <name type="scientific">Mikania micrantha</name>
    <name type="common">bitter vine</name>
    <dbReference type="NCBI Taxonomy" id="192012"/>
    <lineage>
        <taxon>Eukaryota</taxon>
        <taxon>Viridiplantae</taxon>
        <taxon>Streptophyta</taxon>
        <taxon>Embryophyta</taxon>
        <taxon>Tracheophyta</taxon>
        <taxon>Spermatophyta</taxon>
        <taxon>Magnoliopsida</taxon>
        <taxon>eudicotyledons</taxon>
        <taxon>Gunneridae</taxon>
        <taxon>Pentapetalae</taxon>
        <taxon>asterids</taxon>
        <taxon>campanulids</taxon>
        <taxon>Asterales</taxon>
        <taxon>Asteraceae</taxon>
        <taxon>Asteroideae</taxon>
        <taxon>Heliantheae alliance</taxon>
        <taxon>Eupatorieae</taxon>
        <taxon>Mikania</taxon>
    </lineage>
</organism>
<keyword evidence="8" id="KW-1185">Reference proteome</keyword>
<sequence length="198" mass="22744">MKEHGETAGDDQKTEPQVKCRLTATTYGYLRCKRFIVEKTNAESRFVTLPMVQFLDDMESEKPIRFTSKQLRFATNNFKTKLGLCGFGTVYKGVIGNNQVAVKVLNGISKERVEEQFMAEVSTMERTHHFNQKELCQYTKNTYYGPAASCVVIVCLSDNPEEEMASDWRQKAIKGVKILRNLRNLEKMNEKEVNKILI</sequence>
<evidence type="ECO:0000256" key="4">
    <source>
        <dbReference type="ARBA" id="ARBA00022989"/>
    </source>
</evidence>
<dbReference type="OrthoDB" id="4062651at2759"/>
<dbReference type="SUPFAM" id="SSF56112">
    <property type="entry name" value="Protein kinase-like (PK-like)"/>
    <property type="match status" value="1"/>
</dbReference>
<evidence type="ECO:0000259" key="6">
    <source>
        <dbReference type="Pfam" id="PF07714"/>
    </source>
</evidence>
<protein>
    <recommendedName>
        <fullName evidence="6">Serine-threonine/tyrosine-protein kinase catalytic domain-containing protein</fullName>
    </recommendedName>
</protein>
<dbReference type="PANTHER" id="PTHR47974:SF9">
    <property type="entry name" value="RECEPTOR-LIKE SERINE_THREONINE-PROTEIN KINASE"/>
    <property type="match status" value="1"/>
</dbReference>
<evidence type="ECO:0000313" key="8">
    <source>
        <dbReference type="Proteomes" id="UP000326396"/>
    </source>
</evidence>
<dbReference type="InterPro" id="IPR011009">
    <property type="entry name" value="Kinase-like_dom_sf"/>
</dbReference>
<evidence type="ECO:0000256" key="3">
    <source>
        <dbReference type="ARBA" id="ARBA00022729"/>
    </source>
</evidence>